<keyword evidence="5" id="KW-0411">Iron-sulfur</keyword>
<comment type="cofactor">
    <cofactor evidence="6">
        <name>[2Fe-2S] cluster</name>
        <dbReference type="ChEBI" id="CHEBI:190135"/>
    </cofactor>
</comment>
<keyword evidence="2" id="KW-0001">2Fe-2S</keyword>
<proteinExistence type="inferred from homology"/>
<comment type="caution">
    <text evidence="9">The sequence shown here is derived from an EMBL/GenBank/DDBJ whole genome shotgun (WGS) entry which is preliminary data.</text>
</comment>
<dbReference type="AlphaFoldDB" id="A0A0R3DZD2"/>
<keyword evidence="4" id="KW-0408">Iron</keyword>
<evidence type="ECO:0000256" key="5">
    <source>
        <dbReference type="ARBA" id="ARBA00023014"/>
    </source>
</evidence>
<feature type="domain" description="2Fe-2S ferredoxin-type" evidence="8">
    <location>
        <begin position="2"/>
        <end position="106"/>
    </location>
</feature>
<dbReference type="Pfam" id="PF00111">
    <property type="entry name" value="Fer2"/>
    <property type="match status" value="1"/>
</dbReference>
<evidence type="ECO:0000256" key="3">
    <source>
        <dbReference type="ARBA" id="ARBA00022723"/>
    </source>
</evidence>
<evidence type="ECO:0000256" key="6">
    <source>
        <dbReference type="ARBA" id="ARBA00034078"/>
    </source>
</evidence>
<evidence type="ECO:0000259" key="8">
    <source>
        <dbReference type="PROSITE" id="PS51085"/>
    </source>
</evidence>
<keyword evidence="3" id="KW-0479">Metal-binding</keyword>
<dbReference type="GO" id="GO:0140647">
    <property type="term" value="P:P450-containing electron transport chain"/>
    <property type="evidence" value="ECO:0007669"/>
    <property type="project" value="InterPro"/>
</dbReference>
<dbReference type="Proteomes" id="UP000051936">
    <property type="component" value="Unassembled WGS sequence"/>
</dbReference>
<dbReference type="InterPro" id="IPR036010">
    <property type="entry name" value="2Fe-2S_ferredoxin-like_sf"/>
</dbReference>
<evidence type="ECO:0000313" key="10">
    <source>
        <dbReference type="Proteomes" id="UP000051936"/>
    </source>
</evidence>
<dbReference type="EMBL" id="LJYG01000044">
    <property type="protein sequence ID" value="KRQ15275.1"/>
    <property type="molecule type" value="Genomic_DNA"/>
</dbReference>
<organism evidence="9 10">
    <name type="scientific">Bradyrhizobium manausense</name>
    <dbReference type="NCBI Taxonomy" id="989370"/>
    <lineage>
        <taxon>Bacteria</taxon>
        <taxon>Pseudomonadati</taxon>
        <taxon>Pseudomonadota</taxon>
        <taxon>Alphaproteobacteria</taxon>
        <taxon>Hyphomicrobiales</taxon>
        <taxon>Nitrobacteraceae</taxon>
        <taxon>Bradyrhizobium</taxon>
    </lineage>
</organism>
<dbReference type="InterPro" id="IPR001055">
    <property type="entry name" value="Adrenodoxin-like"/>
</dbReference>
<dbReference type="PANTHER" id="PTHR23426:SF65">
    <property type="entry name" value="FERREDOXIN-2, MITOCHONDRIAL"/>
    <property type="match status" value="1"/>
</dbReference>
<dbReference type="PROSITE" id="PS51085">
    <property type="entry name" value="2FE2S_FER_2"/>
    <property type="match status" value="1"/>
</dbReference>
<dbReference type="CDD" id="cd00207">
    <property type="entry name" value="fer2"/>
    <property type="match status" value="1"/>
</dbReference>
<reference evidence="9 10" key="1">
    <citation type="submission" date="2015-09" db="EMBL/GenBank/DDBJ databases">
        <title>Draft Genome Sequence of Bradyrhizobium manausense Strain BR 3351T, a Novel Symbiotic Nitrogen-Fixing Alphaproteobacterium Isolated from Brazilian Amazon Rain Forest.</title>
        <authorList>
            <person name="De Araujo J.L."/>
            <person name="Zilli J.E."/>
        </authorList>
    </citation>
    <scope>NUCLEOTIDE SEQUENCE [LARGE SCALE GENOMIC DNA]</scope>
    <source>
        <strain evidence="9 10">BR3351</strain>
    </source>
</reference>
<keyword evidence="10" id="KW-1185">Reference proteome</keyword>
<evidence type="ECO:0000256" key="2">
    <source>
        <dbReference type="ARBA" id="ARBA00022714"/>
    </source>
</evidence>
<dbReference type="SUPFAM" id="SSF54292">
    <property type="entry name" value="2Fe-2S ferredoxin-like"/>
    <property type="match status" value="1"/>
</dbReference>
<dbReference type="OrthoDB" id="9799640at2"/>
<accession>A0A0R3DZD2</accession>
<evidence type="ECO:0000256" key="4">
    <source>
        <dbReference type="ARBA" id="ARBA00023004"/>
    </source>
</evidence>
<dbReference type="RefSeq" id="WP_057745058.1">
    <property type="nucleotide sequence ID" value="NZ_LJYG01000044.1"/>
</dbReference>
<dbReference type="GO" id="GO:0009055">
    <property type="term" value="F:electron transfer activity"/>
    <property type="evidence" value="ECO:0007669"/>
    <property type="project" value="TreeGrafter"/>
</dbReference>
<dbReference type="InterPro" id="IPR012675">
    <property type="entry name" value="Beta-grasp_dom_sf"/>
</dbReference>
<dbReference type="PRINTS" id="PR00355">
    <property type="entry name" value="ADRENODOXIN"/>
</dbReference>
<comment type="similarity">
    <text evidence="1">Belongs to the adrenodoxin/putidaredoxin family.</text>
</comment>
<dbReference type="PANTHER" id="PTHR23426">
    <property type="entry name" value="FERREDOXIN/ADRENODOXIN"/>
    <property type="match status" value="1"/>
</dbReference>
<dbReference type="Gene3D" id="3.10.20.30">
    <property type="match status" value="1"/>
</dbReference>
<sequence>MPTISFVHPDGKSDRVETSDGESAMQVATRHGFDGILAECGGNAMCATCHVYVDENWIARLPAMAEDEDALLDGTAAARLPNSRLSCQIRITPDLDGLVLKLPERQV</sequence>
<dbReference type="GO" id="GO:0046872">
    <property type="term" value="F:metal ion binding"/>
    <property type="evidence" value="ECO:0007669"/>
    <property type="project" value="UniProtKB-KW"/>
</dbReference>
<feature type="compositionally biased region" description="Basic and acidic residues" evidence="7">
    <location>
        <begin position="9"/>
        <end position="18"/>
    </location>
</feature>
<name>A0A0R3DZD2_9BRAD</name>
<dbReference type="STRING" id="989370.AOQ71_09720"/>
<evidence type="ECO:0000256" key="7">
    <source>
        <dbReference type="SAM" id="MobiDB-lite"/>
    </source>
</evidence>
<dbReference type="GO" id="GO:0051537">
    <property type="term" value="F:2 iron, 2 sulfur cluster binding"/>
    <property type="evidence" value="ECO:0007669"/>
    <property type="project" value="UniProtKB-KW"/>
</dbReference>
<gene>
    <name evidence="9" type="ORF">AOQ71_09720</name>
</gene>
<dbReference type="GO" id="GO:0005829">
    <property type="term" value="C:cytosol"/>
    <property type="evidence" value="ECO:0007669"/>
    <property type="project" value="TreeGrafter"/>
</dbReference>
<feature type="region of interest" description="Disordered" evidence="7">
    <location>
        <begin position="1"/>
        <end position="20"/>
    </location>
</feature>
<dbReference type="InterPro" id="IPR001041">
    <property type="entry name" value="2Fe-2S_ferredoxin-type"/>
</dbReference>
<evidence type="ECO:0000256" key="1">
    <source>
        <dbReference type="ARBA" id="ARBA00010914"/>
    </source>
</evidence>
<protein>
    <submittedName>
        <fullName evidence="9">Ferredoxin</fullName>
    </submittedName>
</protein>
<evidence type="ECO:0000313" key="9">
    <source>
        <dbReference type="EMBL" id="KRQ15275.1"/>
    </source>
</evidence>